<organism evidence="12 13">
    <name type="scientific">Candidatus Magasanikbacteria bacterium RIFCSPHIGHO2_02_FULL_47_14</name>
    <dbReference type="NCBI Taxonomy" id="1798680"/>
    <lineage>
        <taxon>Bacteria</taxon>
        <taxon>Candidatus Magasanikiibacteriota</taxon>
    </lineage>
</organism>
<feature type="binding site" evidence="9">
    <location>
        <position position="102"/>
    </location>
    <ligand>
        <name>L-glutamine</name>
        <dbReference type="ChEBI" id="CHEBI:58359"/>
    </ligand>
</feature>
<dbReference type="InterPro" id="IPR014729">
    <property type="entry name" value="Rossmann-like_a/b/a_fold"/>
</dbReference>
<keyword evidence="8" id="KW-0028">Amino-acid biosynthesis</keyword>
<dbReference type="InterPro" id="IPR029055">
    <property type="entry name" value="Ntn_hydrolases_N"/>
</dbReference>
<dbReference type="GO" id="GO:0005524">
    <property type="term" value="F:ATP binding"/>
    <property type="evidence" value="ECO:0007669"/>
    <property type="project" value="UniProtKB-KW"/>
</dbReference>
<evidence type="ECO:0000256" key="1">
    <source>
        <dbReference type="ARBA" id="ARBA00005187"/>
    </source>
</evidence>
<proteinExistence type="inferred from homology"/>
<dbReference type="Gene3D" id="3.40.50.620">
    <property type="entry name" value="HUPs"/>
    <property type="match status" value="1"/>
</dbReference>
<evidence type="ECO:0000313" key="13">
    <source>
        <dbReference type="Proteomes" id="UP000176282"/>
    </source>
</evidence>
<protein>
    <recommendedName>
        <fullName evidence="3">asparagine synthase (glutamine-hydrolyzing)</fullName>
        <ecNumber evidence="3">6.3.5.4</ecNumber>
    </recommendedName>
</protein>
<sequence>MCGINGFVSLKNQPVSQTDIEKMNQAINYRGPDDRGIFIDRNVGLGHLRLAILDLSQSGHQPMIYTHQGRTAVITFNGEVYNFFEIRSELEQKGYVFDSQTDTEVLAAAYLEYGTECLSKFNGMFAFVIYDKEESILFGARDRFGKKPLKYYFDGDRFIFSSELKAILTHAIPRQVDGKAIYDFLTLQYVPAPRTGFVHIQKLEQGHYFTLSLKDGRFTKQKYFSLNYIPRYDRSQSEWETYVLEEIDRAVSLRMISDVPIGVFLSGGIDSSAVVASMSQFTDKVKTFSIRFGEKEFDEGVYAQQVSALYQTEHHECRVGPQDLLAHIENLFVHYEEPYADSSQLPTYMLSQYTRKYVTVALSGDGGDENFAGYDKYRVHLALLRYPWLAEALKIFPSRFLSSKINLIKRMGSLSPARRHYNLTNYFDEWLKSRWCMPGYNSSHQGVENIFENKVKEIHAEWINQILWLDFHSYVPDDLNVKTDMASMAHALEVRAPFLDHLFVLRMAEMPSRLKLDFFQGKKILRRALRSRLPRSVLTRQKHGFSVPIDAWFQHELRPYIREQFHDQESFIYTLFRREAIQHMLEEHQSKGGHGKRLWALLALEMWHKAYFS</sequence>
<evidence type="ECO:0000313" key="12">
    <source>
        <dbReference type="EMBL" id="OGH68567.1"/>
    </source>
</evidence>
<dbReference type="AlphaFoldDB" id="A0A1F6MAA8"/>
<dbReference type="Gene3D" id="3.60.20.10">
    <property type="entry name" value="Glutamine Phosphoribosylpyrophosphate, subunit 1, domain 1"/>
    <property type="match status" value="1"/>
</dbReference>
<dbReference type="Pfam" id="PF00733">
    <property type="entry name" value="Asn_synthase"/>
    <property type="match status" value="1"/>
</dbReference>
<dbReference type="InterPro" id="IPR033738">
    <property type="entry name" value="AsnB_N"/>
</dbReference>
<feature type="binding site" evidence="9">
    <location>
        <begin position="363"/>
        <end position="364"/>
    </location>
    <ligand>
        <name>ATP</name>
        <dbReference type="ChEBI" id="CHEBI:30616"/>
    </ligand>
</feature>
<dbReference type="Proteomes" id="UP000176282">
    <property type="component" value="Unassembled WGS sequence"/>
</dbReference>
<evidence type="ECO:0000256" key="10">
    <source>
        <dbReference type="PIRSR" id="PIRSR001589-3"/>
    </source>
</evidence>
<evidence type="ECO:0000256" key="5">
    <source>
        <dbReference type="ARBA" id="ARBA00022840"/>
    </source>
</evidence>
<dbReference type="PANTHER" id="PTHR43284">
    <property type="entry name" value="ASPARAGINE SYNTHETASE (GLUTAMINE-HYDROLYZING)"/>
    <property type="match status" value="1"/>
</dbReference>
<evidence type="ECO:0000256" key="9">
    <source>
        <dbReference type="PIRSR" id="PIRSR001589-2"/>
    </source>
</evidence>
<dbReference type="InterPro" id="IPR051786">
    <property type="entry name" value="ASN_synthetase/amidase"/>
</dbReference>
<comment type="caution">
    <text evidence="12">The sequence shown here is derived from an EMBL/GenBank/DDBJ whole genome shotgun (WGS) entry which is preliminary data.</text>
</comment>
<dbReference type="CDD" id="cd01991">
    <property type="entry name" value="Asn_synthase_B_C"/>
    <property type="match status" value="1"/>
</dbReference>
<dbReference type="SUPFAM" id="SSF52402">
    <property type="entry name" value="Adenine nucleotide alpha hydrolases-like"/>
    <property type="match status" value="1"/>
</dbReference>
<dbReference type="STRING" id="1798680.A3J66_03160"/>
<dbReference type="EC" id="6.3.5.4" evidence="3"/>
<dbReference type="EMBL" id="MFQB01000012">
    <property type="protein sequence ID" value="OGH68567.1"/>
    <property type="molecule type" value="Genomic_DNA"/>
</dbReference>
<feature type="domain" description="Glutamine amidotransferase type-2" evidence="11">
    <location>
        <begin position="2"/>
        <end position="214"/>
    </location>
</feature>
<dbReference type="GO" id="GO:0004066">
    <property type="term" value="F:asparagine synthase (glutamine-hydrolyzing) activity"/>
    <property type="evidence" value="ECO:0007669"/>
    <property type="project" value="UniProtKB-EC"/>
</dbReference>
<keyword evidence="6 8" id="KW-0315">Glutamine amidotransferase</keyword>
<keyword evidence="8" id="KW-0061">Asparagine biosynthesis</keyword>
<dbReference type="Pfam" id="PF13537">
    <property type="entry name" value="GATase_7"/>
    <property type="match status" value="1"/>
</dbReference>
<comment type="pathway">
    <text evidence="1">Amino-acid biosynthesis; L-asparagine biosynthesis; L-asparagine from L-aspartate (L-Gln route): step 1/1.</text>
</comment>
<accession>A0A1F6MAA8</accession>
<dbReference type="SUPFAM" id="SSF56235">
    <property type="entry name" value="N-terminal nucleophile aminohydrolases (Ntn hydrolases)"/>
    <property type="match status" value="1"/>
</dbReference>
<evidence type="ECO:0000256" key="2">
    <source>
        <dbReference type="ARBA" id="ARBA00005752"/>
    </source>
</evidence>
<dbReference type="PROSITE" id="PS51278">
    <property type="entry name" value="GATASE_TYPE_2"/>
    <property type="match status" value="1"/>
</dbReference>
<gene>
    <name evidence="12" type="ORF">A3J66_03160</name>
</gene>
<dbReference type="InterPro" id="IPR017932">
    <property type="entry name" value="GATase_2_dom"/>
</dbReference>
<evidence type="ECO:0000256" key="3">
    <source>
        <dbReference type="ARBA" id="ARBA00012737"/>
    </source>
</evidence>
<comment type="catalytic activity">
    <reaction evidence="7">
        <text>L-aspartate + L-glutamine + ATP + H2O = L-asparagine + L-glutamate + AMP + diphosphate + H(+)</text>
        <dbReference type="Rhea" id="RHEA:12228"/>
        <dbReference type="ChEBI" id="CHEBI:15377"/>
        <dbReference type="ChEBI" id="CHEBI:15378"/>
        <dbReference type="ChEBI" id="CHEBI:29985"/>
        <dbReference type="ChEBI" id="CHEBI:29991"/>
        <dbReference type="ChEBI" id="CHEBI:30616"/>
        <dbReference type="ChEBI" id="CHEBI:33019"/>
        <dbReference type="ChEBI" id="CHEBI:58048"/>
        <dbReference type="ChEBI" id="CHEBI:58359"/>
        <dbReference type="ChEBI" id="CHEBI:456215"/>
        <dbReference type="EC" id="6.3.5.4"/>
    </reaction>
</comment>
<dbReference type="CDD" id="cd00712">
    <property type="entry name" value="AsnB"/>
    <property type="match status" value="1"/>
</dbReference>
<comment type="similarity">
    <text evidence="2">Belongs to the asparagine synthetase family.</text>
</comment>
<name>A0A1F6MAA8_9BACT</name>
<evidence type="ECO:0000256" key="7">
    <source>
        <dbReference type="ARBA" id="ARBA00048741"/>
    </source>
</evidence>
<feature type="active site" description="For GATase activity" evidence="8">
    <location>
        <position position="2"/>
    </location>
</feature>
<evidence type="ECO:0000256" key="8">
    <source>
        <dbReference type="PIRSR" id="PIRSR001589-1"/>
    </source>
</evidence>
<keyword evidence="5 9" id="KW-0067">ATP-binding</keyword>
<reference evidence="12 13" key="1">
    <citation type="journal article" date="2016" name="Nat. Commun.">
        <title>Thousands of microbial genomes shed light on interconnected biogeochemical processes in an aquifer system.</title>
        <authorList>
            <person name="Anantharaman K."/>
            <person name="Brown C.T."/>
            <person name="Hug L.A."/>
            <person name="Sharon I."/>
            <person name="Castelle C.J."/>
            <person name="Probst A.J."/>
            <person name="Thomas B.C."/>
            <person name="Singh A."/>
            <person name="Wilkins M.J."/>
            <person name="Karaoz U."/>
            <person name="Brodie E.L."/>
            <person name="Williams K.H."/>
            <person name="Hubbard S.S."/>
            <person name="Banfield J.F."/>
        </authorList>
    </citation>
    <scope>NUCLEOTIDE SEQUENCE [LARGE SCALE GENOMIC DNA]</scope>
</reference>
<dbReference type="InterPro" id="IPR006426">
    <property type="entry name" value="Asn_synth_AEB"/>
</dbReference>
<dbReference type="GO" id="GO:0005829">
    <property type="term" value="C:cytosol"/>
    <property type="evidence" value="ECO:0007669"/>
    <property type="project" value="TreeGrafter"/>
</dbReference>
<evidence type="ECO:0000259" key="11">
    <source>
        <dbReference type="PROSITE" id="PS51278"/>
    </source>
</evidence>
<evidence type="ECO:0000256" key="4">
    <source>
        <dbReference type="ARBA" id="ARBA00022741"/>
    </source>
</evidence>
<dbReference type="NCBIfam" id="TIGR01536">
    <property type="entry name" value="asn_synth_AEB"/>
    <property type="match status" value="1"/>
</dbReference>
<dbReference type="InterPro" id="IPR001962">
    <property type="entry name" value="Asn_synthase"/>
</dbReference>
<evidence type="ECO:0000256" key="6">
    <source>
        <dbReference type="ARBA" id="ARBA00022962"/>
    </source>
</evidence>
<dbReference type="PIRSF" id="PIRSF001589">
    <property type="entry name" value="Asn_synthetase_glu-h"/>
    <property type="match status" value="1"/>
</dbReference>
<feature type="site" description="Important for beta-aspartyl-AMP intermediate formation" evidence="10">
    <location>
        <position position="365"/>
    </location>
</feature>
<dbReference type="GO" id="GO:0006529">
    <property type="term" value="P:asparagine biosynthetic process"/>
    <property type="evidence" value="ECO:0007669"/>
    <property type="project" value="UniProtKB-KW"/>
</dbReference>
<feature type="binding site" evidence="9">
    <location>
        <position position="290"/>
    </location>
    <ligand>
        <name>ATP</name>
        <dbReference type="ChEBI" id="CHEBI:30616"/>
    </ligand>
</feature>
<dbReference type="PANTHER" id="PTHR43284:SF1">
    <property type="entry name" value="ASPARAGINE SYNTHETASE"/>
    <property type="match status" value="1"/>
</dbReference>
<keyword evidence="4 9" id="KW-0547">Nucleotide-binding</keyword>